<dbReference type="GO" id="GO:0005829">
    <property type="term" value="C:cytosol"/>
    <property type="evidence" value="ECO:0007669"/>
    <property type="project" value="TreeGrafter"/>
</dbReference>
<name>A0A4Y9Z9I9_9AGAM</name>
<feature type="region of interest" description="Disordered" evidence="1">
    <location>
        <begin position="105"/>
        <end position="128"/>
    </location>
</feature>
<dbReference type="SUPFAM" id="SSF52218">
    <property type="entry name" value="Flavoproteins"/>
    <property type="match status" value="1"/>
</dbReference>
<feature type="domain" description="NADPH-dependent FMN reductase-like" evidence="2">
    <location>
        <begin position="144"/>
        <end position="299"/>
    </location>
</feature>
<evidence type="ECO:0000313" key="4">
    <source>
        <dbReference type="Proteomes" id="UP000298327"/>
    </source>
</evidence>
<organism evidence="3 4">
    <name type="scientific">Dentipellis fragilis</name>
    <dbReference type="NCBI Taxonomy" id="205917"/>
    <lineage>
        <taxon>Eukaryota</taxon>
        <taxon>Fungi</taxon>
        <taxon>Dikarya</taxon>
        <taxon>Basidiomycota</taxon>
        <taxon>Agaricomycotina</taxon>
        <taxon>Agaricomycetes</taxon>
        <taxon>Russulales</taxon>
        <taxon>Hericiaceae</taxon>
        <taxon>Dentipellis</taxon>
    </lineage>
</organism>
<gene>
    <name evidence="3" type="ORF">EVG20_g1795</name>
</gene>
<dbReference type="GO" id="GO:0016491">
    <property type="term" value="F:oxidoreductase activity"/>
    <property type="evidence" value="ECO:0007669"/>
    <property type="project" value="InterPro"/>
</dbReference>
<dbReference type="AlphaFoldDB" id="A0A4Y9Z9I9"/>
<sequence length="348" mass="38622">MISLYRRCVAAKAFHLRHHADVKSLVVVPIDRKTILFLTTFLPFMEVNTRMMPNLHAYYLWLGFRSAPISDEHLHHAYDIRAQLTYRDCLLHPYKSRQLFQPLRHARSKRHLAGQSPRAQPPPSPSCVPVTTSALHTRFSSTQPRIAILPGSARDHANNPGIQHWVAEAVKRQLSVAKNLNHKSVDIVLADIRKPPMGLGPLTDTALPAAVRDPTKYGKEATRAWSEFVTSCDAFVVVSPEYNGSYPGELKNALDHLYWEWQGKNVVIVTYGGGGGGRVAAQLQTLLGIGMKMKIVGEVGVKLPVEYVEGDERVPTDTIPEFLAEKQAQLDSAIEALVSVVNEQTSSA</sequence>
<protein>
    <recommendedName>
        <fullName evidence="2">NADPH-dependent FMN reductase-like domain-containing protein</fullName>
    </recommendedName>
</protein>
<reference evidence="3 4" key="1">
    <citation type="submission" date="2019-02" db="EMBL/GenBank/DDBJ databases">
        <title>Genome sequencing of the rare red list fungi Dentipellis fragilis.</title>
        <authorList>
            <person name="Buettner E."/>
            <person name="Kellner H."/>
        </authorList>
    </citation>
    <scope>NUCLEOTIDE SEQUENCE [LARGE SCALE GENOMIC DNA]</scope>
    <source>
        <strain evidence="3 4">DSM 105465</strain>
    </source>
</reference>
<dbReference type="PANTHER" id="PTHR30543">
    <property type="entry name" value="CHROMATE REDUCTASE"/>
    <property type="match status" value="1"/>
</dbReference>
<evidence type="ECO:0000256" key="1">
    <source>
        <dbReference type="SAM" id="MobiDB-lite"/>
    </source>
</evidence>
<dbReference type="InterPro" id="IPR029039">
    <property type="entry name" value="Flavoprotein-like_sf"/>
</dbReference>
<dbReference type="PANTHER" id="PTHR30543:SF21">
    <property type="entry name" value="NAD(P)H-DEPENDENT FMN REDUCTASE LOT6"/>
    <property type="match status" value="1"/>
</dbReference>
<dbReference type="Gene3D" id="3.40.50.360">
    <property type="match status" value="1"/>
</dbReference>
<dbReference type="STRING" id="205917.A0A4Y9Z9I9"/>
<accession>A0A4Y9Z9I9</accession>
<dbReference type="Proteomes" id="UP000298327">
    <property type="component" value="Unassembled WGS sequence"/>
</dbReference>
<keyword evidence="4" id="KW-1185">Reference proteome</keyword>
<dbReference type="InterPro" id="IPR050712">
    <property type="entry name" value="NAD(P)H-dep_reductase"/>
</dbReference>
<dbReference type="InterPro" id="IPR005025">
    <property type="entry name" value="FMN_Rdtase-like_dom"/>
</dbReference>
<dbReference type="OrthoDB" id="68575at2759"/>
<comment type="caution">
    <text evidence="3">The sequence shown here is derived from an EMBL/GenBank/DDBJ whole genome shotgun (WGS) entry which is preliminary data.</text>
</comment>
<dbReference type="EMBL" id="SEOQ01000061">
    <property type="protein sequence ID" value="TFY71212.1"/>
    <property type="molecule type" value="Genomic_DNA"/>
</dbReference>
<proteinExistence type="predicted"/>
<evidence type="ECO:0000313" key="3">
    <source>
        <dbReference type="EMBL" id="TFY71212.1"/>
    </source>
</evidence>
<dbReference type="Pfam" id="PF03358">
    <property type="entry name" value="FMN_red"/>
    <property type="match status" value="1"/>
</dbReference>
<dbReference type="GO" id="GO:0010181">
    <property type="term" value="F:FMN binding"/>
    <property type="evidence" value="ECO:0007669"/>
    <property type="project" value="TreeGrafter"/>
</dbReference>
<evidence type="ECO:0000259" key="2">
    <source>
        <dbReference type="Pfam" id="PF03358"/>
    </source>
</evidence>